<feature type="region of interest" description="Disordered" evidence="1">
    <location>
        <begin position="296"/>
        <end position="350"/>
    </location>
</feature>
<organism evidence="3 4">
    <name type="scientific">Tritrichomonas foetus</name>
    <dbReference type="NCBI Taxonomy" id="1144522"/>
    <lineage>
        <taxon>Eukaryota</taxon>
        <taxon>Metamonada</taxon>
        <taxon>Parabasalia</taxon>
        <taxon>Tritrichomonadida</taxon>
        <taxon>Tritrichomonadidae</taxon>
        <taxon>Tritrichomonas</taxon>
    </lineage>
</organism>
<comment type="caution">
    <text evidence="3">The sequence shown here is derived from an EMBL/GenBank/DDBJ whole genome shotgun (WGS) entry which is preliminary data.</text>
</comment>
<keyword evidence="2" id="KW-1133">Transmembrane helix</keyword>
<dbReference type="Proteomes" id="UP000179807">
    <property type="component" value="Unassembled WGS sequence"/>
</dbReference>
<dbReference type="VEuPathDB" id="TrichDB:TRFO_32500"/>
<evidence type="ECO:0000256" key="2">
    <source>
        <dbReference type="SAM" id="Phobius"/>
    </source>
</evidence>
<reference evidence="3" key="1">
    <citation type="submission" date="2016-10" db="EMBL/GenBank/DDBJ databases">
        <authorList>
            <person name="Benchimol M."/>
            <person name="Almeida L.G."/>
            <person name="Vasconcelos A.T."/>
            <person name="Perreira-Neves A."/>
            <person name="Rosa I.A."/>
            <person name="Tasca T."/>
            <person name="Bogo M.R."/>
            <person name="de Souza W."/>
        </authorList>
    </citation>
    <scope>NUCLEOTIDE SEQUENCE [LARGE SCALE GENOMIC DNA]</scope>
    <source>
        <strain evidence="3">K</strain>
    </source>
</reference>
<gene>
    <name evidence="3" type="ORF">TRFO_32500</name>
</gene>
<keyword evidence="2" id="KW-0812">Transmembrane</keyword>
<dbReference type="AlphaFoldDB" id="A0A1J4JTA2"/>
<name>A0A1J4JTA2_9EUKA</name>
<keyword evidence="2" id="KW-0472">Membrane</keyword>
<proteinExistence type="predicted"/>
<protein>
    <submittedName>
        <fullName evidence="3">Uncharacterized protein</fullName>
    </submittedName>
</protein>
<evidence type="ECO:0000256" key="1">
    <source>
        <dbReference type="SAM" id="MobiDB-lite"/>
    </source>
</evidence>
<sequence>MLLFTFILPLINCESLEDLYTNAHQNFIPIRENQLRVSNCVFESCIAQADVAGGGAIYATGIGDHVHFLVDSCSFFACKSEQIGGAIYFAGGDCSFTYVCYSMCSAKEVGSAYFEAINIEQNSMVNHTSHIYIESDNDGMRFYLGEVFFNYFNSSNNRVRDGVSSIHGIRQWFMDFKFVNFNSNQHKTDIALDQGQEGFWYHIKTANFYNFTERPDYMIRMSTSVIIWDGIFQKCGKLIFSAPKSVAQQMIRCVFDEMPIMNRTFQSMTYIPMNLTTPTNDIPLFGTLYCPNNDVSQIPPTKTDPTPYRTITPTPSQSNIPTISAKPSRSPTPAPSETPTPTMSYMPEPTENSNVQKMMIISTSVMGGAIIVGIIVIVVLVMLIKKVLRLENNEEVKKF</sequence>
<accession>A0A1J4JTA2</accession>
<feature type="compositionally biased region" description="Polar residues" evidence="1">
    <location>
        <begin position="296"/>
        <end position="322"/>
    </location>
</feature>
<dbReference type="RefSeq" id="XP_068353860.1">
    <property type="nucleotide sequence ID" value="XM_068508533.1"/>
</dbReference>
<dbReference type="EMBL" id="MLAK01000941">
    <property type="protein sequence ID" value="OHT00724.1"/>
    <property type="molecule type" value="Genomic_DNA"/>
</dbReference>
<evidence type="ECO:0000313" key="4">
    <source>
        <dbReference type="Proteomes" id="UP000179807"/>
    </source>
</evidence>
<keyword evidence="4" id="KW-1185">Reference proteome</keyword>
<evidence type="ECO:0000313" key="3">
    <source>
        <dbReference type="EMBL" id="OHT00724.1"/>
    </source>
</evidence>
<feature type="transmembrane region" description="Helical" evidence="2">
    <location>
        <begin position="358"/>
        <end position="384"/>
    </location>
</feature>
<dbReference type="GeneID" id="94843237"/>